<protein>
    <submittedName>
        <fullName evidence="2">Sugar phosphate isomerase/epimerase family protein</fullName>
    </submittedName>
</protein>
<dbReference type="InterPro" id="IPR013022">
    <property type="entry name" value="Xyl_isomerase-like_TIM-brl"/>
</dbReference>
<keyword evidence="3" id="KW-1185">Reference proteome</keyword>
<dbReference type="Pfam" id="PF01261">
    <property type="entry name" value="AP_endonuc_2"/>
    <property type="match status" value="1"/>
</dbReference>
<dbReference type="Gene3D" id="3.20.20.150">
    <property type="entry name" value="Divalent-metal-dependent TIM barrel enzymes"/>
    <property type="match status" value="1"/>
</dbReference>
<dbReference type="GO" id="GO:0016853">
    <property type="term" value="F:isomerase activity"/>
    <property type="evidence" value="ECO:0007669"/>
    <property type="project" value="UniProtKB-KW"/>
</dbReference>
<accession>A0ABV6QTT3</accession>
<dbReference type="InterPro" id="IPR036237">
    <property type="entry name" value="Xyl_isomerase-like_sf"/>
</dbReference>
<dbReference type="PANTHER" id="PTHR12110">
    <property type="entry name" value="HYDROXYPYRUVATE ISOMERASE"/>
    <property type="match status" value="1"/>
</dbReference>
<dbReference type="RefSeq" id="WP_380053215.1">
    <property type="nucleotide sequence ID" value="NZ_JBHLTC010000036.1"/>
</dbReference>
<organism evidence="2 3">
    <name type="scientific">Kribbella deserti</name>
    <dbReference type="NCBI Taxonomy" id="1926257"/>
    <lineage>
        <taxon>Bacteria</taxon>
        <taxon>Bacillati</taxon>
        <taxon>Actinomycetota</taxon>
        <taxon>Actinomycetes</taxon>
        <taxon>Propionibacteriales</taxon>
        <taxon>Kribbellaceae</taxon>
        <taxon>Kribbella</taxon>
    </lineage>
</organism>
<dbReference type="InterPro" id="IPR050312">
    <property type="entry name" value="IolE/XylAMocC-like"/>
</dbReference>
<dbReference type="EMBL" id="JBHLTC010000036">
    <property type="protein sequence ID" value="MFC0627925.1"/>
    <property type="molecule type" value="Genomic_DNA"/>
</dbReference>
<gene>
    <name evidence="2" type="ORF">ACFFGN_27880</name>
</gene>
<proteinExistence type="predicted"/>
<comment type="caution">
    <text evidence="2">The sequence shown here is derived from an EMBL/GenBank/DDBJ whole genome shotgun (WGS) entry which is preliminary data.</text>
</comment>
<sequence>MSEFCWSVFTKPWSELPGDELGKLVAGLGFNGAEIPVRDTAFVTPATAVRVLPTFVAQLRDHGVSPISIASGLEEETFAACQAAGVPMIRIMAELGPDGYASSVRRIRARLESVVPLARQYGVQVGVQPHHGRFVSSSLGVLALLEGLPPEYFKVVWDAAHDVLAGDDPRVTLPLVADRLGIVNLKNVIYRQVEPARGCLGGAWKPWFVEGPDGLSDWAAVLATLAELGYAGPVCLTGQYSDPAVPVESRLAQDLARARGLVTD</sequence>
<name>A0ABV6QTT3_9ACTN</name>
<dbReference type="Proteomes" id="UP001589890">
    <property type="component" value="Unassembled WGS sequence"/>
</dbReference>
<evidence type="ECO:0000313" key="3">
    <source>
        <dbReference type="Proteomes" id="UP001589890"/>
    </source>
</evidence>
<reference evidence="2 3" key="1">
    <citation type="submission" date="2024-09" db="EMBL/GenBank/DDBJ databases">
        <authorList>
            <person name="Sun Q."/>
            <person name="Mori K."/>
        </authorList>
    </citation>
    <scope>NUCLEOTIDE SEQUENCE [LARGE SCALE GENOMIC DNA]</scope>
    <source>
        <strain evidence="2 3">CGMCC 1.15906</strain>
    </source>
</reference>
<dbReference type="SUPFAM" id="SSF51658">
    <property type="entry name" value="Xylose isomerase-like"/>
    <property type="match status" value="1"/>
</dbReference>
<feature type="domain" description="Xylose isomerase-like TIM barrel" evidence="1">
    <location>
        <begin position="24"/>
        <end position="246"/>
    </location>
</feature>
<keyword evidence="2" id="KW-0413">Isomerase</keyword>
<evidence type="ECO:0000313" key="2">
    <source>
        <dbReference type="EMBL" id="MFC0627925.1"/>
    </source>
</evidence>
<evidence type="ECO:0000259" key="1">
    <source>
        <dbReference type="Pfam" id="PF01261"/>
    </source>
</evidence>